<dbReference type="OrthoDB" id="4759936at2"/>
<accession>A0A1S1PY07</accession>
<evidence type="ECO:0000313" key="6">
    <source>
        <dbReference type="Proteomes" id="UP000179769"/>
    </source>
</evidence>
<dbReference type="InterPro" id="IPR045760">
    <property type="entry name" value="DAP_DH_C"/>
</dbReference>
<organism evidence="5 6">
    <name type="scientific">Parafrankia soli</name>
    <dbReference type="NCBI Taxonomy" id="2599596"/>
    <lineage>
        <taxon>Bacteria</taxon>
        <taxon>Bacillati</taxon>
        <taxon>Actinomycetota</taxon>
        <taxon>Actinomycetes</taxon>
        <taxon>Frankiales</taxon>
        <taxon>Frankiaceae</taxon>
        <taxon>Parafrankia</taxon>
    </lineage>
</organism>
<evidence type="ECO:0000256" key="1">
    <source>
        <dbReference type="ARBA" id="ARBA00022857"/>
    </source>
</evidence>
<dbReference type="GO" id="GO:0009089">
    <property type="term" value="P:lysine biosynthetic process via diaminopimelate"/>
    <property type="evidence" value="ECO:0007669"/>
    <property type="project" value="InterPro"/>
</dbReference>
<name>A0A1S1PY07_9ACTN</name>
<dbReference type="SUPFAM" id="SSF51735">
    <property type="entry name" value="NAD(P)-binding Rossmann-fold domains"/>
    <property type="match status" value="1"/>
</dbReference>
<evidence type="ECO:0000256" key="2">
    <source>
        <dbReference type="ARBA" id="ARBA00023002"/>
    </source>
</evidence>
<dbReference type="Proteomes" id="UP000179769">
    <property type="component" value="Unassembled WGS sequence"/>
</dbReference>
<dbReference type="RefSeq" id="WP_071064650.1">
    <property type="nucleotide sequence ID" value="NZ_MAXA01000220.1"/>
</dbReference>
<dbReference type="AlphaFoldDB" id="A0A1S1PY07"/>
<evidence type="ECO:0000313" key="5">
    <source>
        <dbReference type="EMBL" id="OHV27568.1"/>
    </source>
</evidence>
<evidence type="ECO:0000259" key="3">
    <source>
        <dbReference type="Pfam" id="PF01113"/>
    </source>
</evidence>
<dbReference type="InterPro" id="IPR036291">
    <property type="entry name" value="NAD(P)-bd_dom_sf"/>
</dbReference>
<keyword evidence="1" id="KW-0521">NADP</keyword>
<feature type="domain" description="2,4-diaminopentanoate dehydrogenase C-terminal" evidence="4">
    <location>
        <begin position="197"/>
        <end position="338"/>
    </location>
</feature>
<sequence length="344" mass="36457">MVNPSRPVRVVQWCTGRIGQISIRHFAANSAFELVGVYTTSAAKDGADAGDLAGIAPLGVTATTDKGELLAIDADCVHYAPLRPDLDDLEALLRSGKNVVTPLGFTFPRPDDEQTIRLQAACRAGGTSFHAGGIHPGFVGDIFALVGSRLHSRLDQVVVTEVVDFSGAPASEMLTAFGFGRDPDEAHRTHRLALDAYSQSIGLLAAGLGLTVDRYECGLTVAVSDEDLVVASGVIPTGKVAGMCRRWEAVVDGRSAIVFQSKWKMADDLTPEIVNGASRYIVEFFGEPATTFTIEANPSGGSAHPGQTWTAMSVVNMIHDVVAAPPGIRTHLDLPLGRSRGLFH</sequence>
<evidence type="ECO:0000259" key="4">
    <source>
        <dbReference type="Pfam" id="PF19328"/>
    </source>
</evidence>
<protein>
    <submittedName>
        <fullName evidence="5">Dihydrodipicolinate reductase</fullName>
    </submittedName>
</protein>
<dbReference type="EMBL" id="MAXA01000220">
    <property type="protein sequence ID" value="OHV27568.1"/>
    <property type="molecule type" value="Genomic_DNA"/>
</dbReference>
<keyword evidence="6" id="KW-1185">Reference proteome</keyword>
<proteinExistence type="predicted"/>
<reference evidence="6" key="1">
    <citation type="submission" date="2016-07" db="EMBL/GenBank/DDBJ databases">
        <title>Frankia sp. NRRL B-16219 Genome sequencing.</title>
        <authorList>
            <person name="Ghodhbane-Gtari F."/>
            <person name="Swanson E."/>
            <person name="Gueddou A."/>
            <person name="Louati M."/>
            <person name="Nouioui I."/>
            <person name="Hezbri K."/>
            <person name="Abebe-Akele F."/>
            <person name="Simpson S."/>
            <person name="Morris K."/>
            <person name="Thomas K."/>
            <person name="Gtari M."/>
            <person name="Tisa L.S."/>
        </authorList>
    </citation>
    <scope>NUCLEOTIDE SEQUENCE [LARGE SCALE GENOMIC DNA]</scope>
    <source>
        <strain evidence="6">NRRL B-16219</strain>
    </source>
</reference>
<gene>
    <name evidence="5" type="ORF">BBK14_20150</name>
</gene>
<dbReference type="Pfam" id="PF19328">
    <property type="entry name" value="DAP_DH_C"/>
    <property type="match status" value="1"/>
</dbReference>
<dbReference type="CDD" id="cd24146">
    <property type="entry name" value="nat-AmDH_N_like"/>
    <property type="match status" value="1"/>
</dbReference>
<dbReference type="InterPro" id="IPR000846">
    <property type="entry name" value="DapB_N"/>
</dbReference>
<dbReference type="Gene3D" id="3.40.50.720">
    <property type="entry name" value="NAD(P)-binding Rossmann-like Domain"/>
    <property type="match status" value="1"/>
</dbReference>
<feature type="domain" description="Dihydrodipicolinate reductase N-terminal" evidence="3">
    <location>
        <begin position="14"/>
        <end position="77"/>
    </location>
</feature>
<keyword evidence="2" id="KW-0560">Oxidoreductase</keyword>
<dbReference type="GO" id="GO:0008839">
    <property type="term" value="F:4-hydroxy-tetrahydrodipicolinate reductase"/>
    <property type="evidence" value="ECO:0007669"/>
    <property type="project" value="InterPro"/>
</dbReference>
<dbReference type="Pfam" id="PF01113">
    <property type="entry name" value="DapB_N"/>
    <property type="match status" value="1"/>
</dbReference>
<comment type="caution">
    <text evidence="5">The sequence shown here is derived from an EMBL/GenBank/DDBJ whole genome shotgun (WGS) entry which is preliminary data.</text>
</comment>